<name>A0ABY8J281_9BACI</name>
<proteinExistence type="predicted"/>
<feature type="transmembrane region" description="Helical" evidence="1">
    <location>
        <begin position="5"/>
        <end position="23"/>
    </location>
</feature>
<evidence type="ECO:0000256" key="1">
    <source>
        <dbReference type="SAM" id="Phobius"/>
    </source>
</evidence>
<feature type="transmembrane region" description="Helical" evidence="1">
    <location>
        <begin position="29"/>
        <end position="47"/>
    </location>
</feature>
<gene>
    <name evidence="2" type="ORF">P9989_09675</name>
</gene>
<dbReference type="RefSeq" id="WP_283078552.1">
    <property type="nucleotide sequence ID" value="NZ_CP121671.1"/>
</dbReference>
<evidence type="ECO:0000313" key="3">
    <source>
        <dbReference type="Proteomes" id="UP001221597"/>
    </source>
</evidence>
<organism evidence="2 3">
    <name type="scientific">Halobacillus naozhouensis</name>
    <dbReference type="NCBI Taxonomy" id="554880"/>
    <lineage>
        <taxon>Bacteria</taxon>
        <taxon>Bacillati</taxon>
        <taxon>Bacillota</taxon>
        <taxon>Bacilli</taxon>
        <taxon>Bacillales</taxon>
        <taxon>Bacillaceae</taxon>
        <taxon>Halobacillus</taxon>
    </lineage>
</organism>
<dbReference type="EMBL" id="CP121671">
    <property type="protein sequence ID" value="WFT76603.1"/>
    <property type="molecule type" value="Genomic_DNA"/>
</dbReference>
<keyword evidence="1" id="KW-0472">Membrane</keyword>
<dbReference type="InterPro" id="IPR035211">
    <property type="entry name" value="DUF5325"/>
</dbReference>
<keyword evidence="3" id="KW-1185">Reference proteome</keyword>
<reference evidence="2 3" key="1">
    <citation type="submission" date="2023-04" db="EMBL/GenBank/DDBJ databases">
        <title>Genome sequence of Halobacillus naozhouensis KACC 21980.</title>
        <authorList>
            <person name="Kim S."/>
            <person name="Heo J."/>
            <person name="Kwon S.-W."/>
        </authorList>
    </citation>
    <scope>NUCLEOTIDE SEQUENCE [LARGE SCALE GENOMIC DNA]</scope>
    <source>
        <strain evidence="2 3">KCTC 13234</strain>
    </source>
</reference>
<evidence type="ECO:0000313" key="2">
    <source>
        <dbReference type="EMBL" id="WFT76603.1"/>
    </source>
</evidence>
<accession>A0ABY8J281</accession>
<protein>
    <submittedName>
        <fullName evidence="2">DUF5325 family protein</fullName>
    </submittedName>
</protein>
<keyword evidence="1" id="KW-1133">Transmembrane helix</keyword>
<keyword evidence="1" id="KW-0812">Transmembrane</keyword>
<sequence>MNWNMFGLAFFVILSFVLVGFAIGQQLFWLAVLLFLAGFAIMGFGLSKKRKQQNA</sequence>
<dbReference type="Proteomes" id="UP001221597">
    <property type="component" value="Chromosome"/>
</dbReference>
<dbReference type="Pfam" id="PF17259">
    <property type="entry name" value="DUF5325"/>
    <property type="match status" value="1"/>
</dbReference>